<dbReference type="InterPro" id="IPR036388">
    <property type="entry name" value="WH-like_DNA-bd_sf"/>
</dbReference>
<dbReference type="NCBIfam" id="TIGR02937">
    <property type="entry name" value="sigma70-ECF"/>
    <property type="match status" value="1"/>
</dbReference>
<dbReference type="InterPro" id="IPR007624">
    <property type="entry name" value="RNA_pol_sigma70_r3"/>
</dbReference>
<evidence type="ECO:0000313" key="8">
    <source>
        <dbReference type="EMBL" id="AHC40002.1"/>
    </source>
</evidence>
<proteinExistence type="predicted"/>
<feature type="region of interest" description="Disordered" evidence="5">
    <location>
        <begin position="14"/>
        <end position="48"/>
    </location>
</feature>
<dbReference type="SUPFAM" id="SSF88659">
    <property type="entry name" value="Sigma3 and sigma4 domains of RNA polymerase sigma factors"/>
    <property type="match status" value="2"/>
</dbReference>
<sequence>MVTKEEEVKVTEIEAEKLSTKKTKTTSKKTTKTTATKSTVAKKAPKNTNTISNTAEQKLFSNNQAKLESIKEQLLALQALKKAEKNNFEKVFVLEAGNKKSKSKSNKGLFTAIWAIIYNQATKPKKGKNKISEEELLLVLEDHEVIPDEVWETLALRLTKNWIEITELTPEELEDHMDIQDENISSFKFYHSTTTKDKISDSSKSFLSTLCFSKMLTADEEKQIAQLMDIPEKRGFAEKQLMTSNLRLVISVAKKYLNCGFSLGDLIQEGVFGLRKAITKFDYKFGNKFSTYATWWIRQAITRSIADQSKIIRIPVHMMEVINKLVKAEKDLIHKHGDVPTLEELSTEMQKYGTQYTPRKISEIKKINVDLVSLDKPISSNENSNFSDFVSDEEESSPEWIASKNLAGEKLDGFIQNALNSDEYLIISMLYGLNNQQSNTHEQLAQLFMKNPEYHTSIKSKNFKEIVNPEGQKSSAIKKVKTSSSTRGATSSVTKKVIEWIKNTESSALKKLKNKARSEDLDNSLLSFYSNSDY</sequence>
<keyword evidence="4" id="KW-0804">Transcription</keyword>
<dbReference type="PANTHER" id="PTHR30603:SF60">
    <property type="entry name" value="RNA POLYMERASE SIGMA FACTOR RPOD"/>
    <property type="match status" value="1"/>
</dbReference>
<keyword evidence="3" id="KW-0238">DNA-binding</keyword>
<evidence type="ECO:0000256" key="3">
    <source>
        <dbReference type="ARBA" id="ARBA00023125"/>
    </source>
</evidence>
<evidence type="ECO:0000259" key="7">
    <source>
        <dbReference type="Pfam" id="PF04542"/>
    </source>
</evidence>
<dbReference type="Pfam" id="PF04539">
    <property type="entry name" value="Sigma70_r3"/>
    <property type="match status" value="1"/>
</dbReference>
<gene>
    <name evidence="8" type="ORF">OVS_02895</name>
</gene>
<keyword evidence="9" id="KW-1185">Reference proteome</keyword>
<reference evidence="8 9" key="1">
    <citation type="journal article" date="2014" name="Genome Announc.">
        <title>Complete Genome Sequence of Mycoplasma ovis Strain Michigan, a Hemoplasma of Sheep with Two Distinct 16S rRNA Genes.</title>
        <authorList>
            <person name="Deshuillers P.L."/>
            <person name="Santos A.P."/>
            <person name="do Nascimento N.C."/>
            <person name="Hampel J.A."/>
            <person name="Bergin I.L."/>
            <person name="Dyson M.C."/>
            <person name="Messick J.B."/>
        </authorList>
    </citation>
    <scope>NUCLEOTIDE SEQUENCE [LARGE SCALE GENOMIC DNA]</scope>
    <source>
        <strain evidence="8 9">Michigan</strain>
    </source>
</reference>
<dbReference type="Proteomes" id="UP000018745">
    <property type="component" value="Chromosome"/>
</dbReference>
<dbReference type="Pfam" id="PF04542">
    <property type="entry name" value="Sigma70_r2"/>
    <property type="match status" value="1"/>
</dbReference>
<name>A0ABN4BMF2_9MOLU</name>
<dbReference type="PANTHER" id="PTHR30603">
    <property type="entry name" value="RNA POLYMERASE SIGMA FACTOR RPO"/>
    <property type="match status" value="1"/>
</dbReference>
<feature type="compositionally biased region" description="Low complexity" evidence="5">
    <location>
        <begin position="32"/>
        <end position="42"/>
    </location>
</feature>
<protein>
    <submittedName>
        <fullName evidence="8">RNA polymerase sigma factor RpoD</fullName>
    </submittedName>
</protein>
<evidence type="ECO:0000256" key="1">
    <source>
        <dbReference type="ARBA" id="ARBA00023015"/>
    </source>
</evidence>
<dbReference type="InterPro" id="IPR007627">
    <property type="entry name" value="RNA_pol_sigma70_r2"/>
</dbReference>
<dbReference type="InterPro" id="IPR050239">
    <property type="entry name" value="Sigma-70_RNA_pol_init_factors"/>
</dbReference>
<keyword evidence="2" id="KW-0731">Sigma factor</keyword>
<evidence type="ECO:0000256" key="4">
    <source>
        <dbReference type="ARBA" id="ARBA00023163"/>
    </source>
</evidence>
<evidence type="ECO:0000256" key="2">
    <source>
        <dbReference type="ARBA" id="ARBA00023082"/>
    </source>
</evidence>
<feature type="compositionally biased region" description="Basic residues" evidence="5">
    <location>
        <begin position="20"/>
        <end position="31"/>
    </location>
</feature>
<organism evidence="8 9">
    <name type="scientific">Mycoplasma ovis str. Michigan</name>
    <dbReference type="NCBI Taxonomy" id="1415773"/>
    <lineage>
        <taxon>Bacteria</taxon>
        <taxon>Bacillati</taxon>
        <taxon>Mycoplasmatota</taxon>
        <taxon>Mollicutes</taxon>
        <taxon>Mycoplasmataceae</taxon>
        <taxon>Mycoplasma</taxon>
    </lineage>
</organism>
<dbReference type="InterPro" id="IPR014284">
    <property type="entry name" value="RNA_pol_sigma-70_dom"/>
</dbReference>
<dbReference type="InterPro" id="IPR013325">
    <property type="entry name" value="RNA_pol_sigma_r2"/>
</dbReference>
<dbReference type="EMBL" id="CP006935">
    <property type="protein sequence ID" value="AHC40002.1"/>
    <property type="molecule type" value="Genomic_DNA"/>
</dbReference>
<feature type="domain" description="RNA polymerase sigma-70 region 3" evidence="6">
    <location>
        <begin position="320"/>
        <end position="399"/>
    </location>
</feature>
<dbReference type="SUPFAM" id="SSF88946">
    <property type="entry name" value="Sigma2 domain of RNA polymerase sigma factors"/>
    <property type="match status" value="1"/>
</dbReference>
<evidence type="ECO:0000256" key="5">
    <source>
        <dbReference type="SAM" id="MobiDB-lite"/>
    </source>
</evidence>
<dbReference type="InterPro" id="IPR013324">
    <property type="entry name" value="RNA_pol_sigma_r3/r4-like"/>
</dbReference>
<accession>A0ABN4BMF2</accession>
<evidence type="ECO:0000313" key="9">
    <source>
        <dbReference type="Proteomes" id="UP000018745"/>
    </source>
</evidence>
<dbReference type="Gene3D" id="1.10.601.10">
    <property type="entry name" value="RNA Polymerase Primary Sigma Factor"/>
    <property type="match status" value="1"/>
</dbReference>
<dbReference type="Gene3D" id="1.10.10.10">
    <property type="entry name" value="Winged helix-like DNA-binding domain superfamily/Winged helix DNA-binding domain"/>
    <property type="match status" value="1"/>
</dbReference>
<dbReference type="RefSeq" id="WP_024071349.1">
    <property type="nucleotide sequence ID" value="NC_023062.1"/>
</dbReference>
<feature type="domain" description="RNA polymerase sigma-70 region 2" evidence="7">
    <location>
        <begin position="241"/>
        <end position="310"/>
    </location>
</feature>
<evidence type="ECO:0000259" key="6">
    <source>
        <dbReference type="Pfam" id="PF04539"/>
    </source>
</evidence>
<dbReference type="PRINTS" id="PR00046">
    <property type="entry name" value="SIGMA70FCT"/>
</dbReference>
<dbReference type="InterPro" id="IPR000943">
    <property type="entry name" value="RNA_pol_sigma70"/>
</dbReference>
<keyword evidence="1" id="KW-0805">Transcription regulation</keyword>